<gene>
    <name evidence="2" type="ORF">MYCIT1_LOCUS6449</name>
</gene>
<dbReference type="EMBL" id="CAVNYO010000090">
    <property type="protein sequence ID" value="CAK5265455.1"/>
    <property type="molecule type" value="Genomic_DNA"/>
</dbReference>
<dbReference type="Proteomes" id="UP001295794">
    <property type="component" value="Unassembled WGS sequence"/>
</dbReference>
<organism evidence="2 3">
    <name type="scientific">Mycena citricolor</name>
    <dbReference type="NCBI Taxonomy" id="2018698"/>
    <lineage>
        <taxon>Eukaryota</taxon>
        <taxon>Fungi</taxon>
        <taxon>Dikarya</taxon>
        <taxon>Basidiomycota</taxon>
        <taxon>Agaricomycotina</taxon>
        <taxon>Agaricomycetes</taxon>
        <taxon>Agaricomycetidae</taxon>
        <taxon>Agaricales</taxon>
        <taxon>Marasmiineae</taxon>
        <taxon>Mycenaceae</taxon>
        <taxon>Mycena</taxon>
    </lineage>
</organism>
<accession>A0AAD2GYN7</accession>
<evidence type="ECO:0000256" key="1">
    <source>
        <dbReference type="SAM" id="MobiDB-lite"/>
    </source>
</evidence>
<feature type="compositionally biased region" description="Basic and acidic residues" evidence="1">
    <location>
        <begin position="111"/>
        <end position="121"/>
    </location>
</feature>
<evidence type="ECO:0000313" key="3">
    <source>
        <dbReference type="Proteomes" id="UP001295794"/>
    </source>
</evidence>
<sequence length="485" mass="51455">MPNYLHSDADRMRIAVALVALKFKPPDQSCASYVLHLQSIFPPSEPAAPTSDGSWRNHALALEKELARVKAELDVERIKTVAPPPQAPPVADATHSAAPTSQPKRKPKKKAGSDTKIEPPTRVDLQAVLESHPDIVALPHSSTLFSALSAFERVIIAVNASDNALDPTAEQRALVCSISLRAISSLAAVLHPLLRSPVLPSAAILQTLSTLTHHLVSHAFPVLCRHKPRKTGRPAPASSHTHELIDALILSIFHPAIESLIPLCRCYLKSLFSSKSTSAKQPLPLPAADPRPDLLHLFQSAFSPLSPLAPGESRDLRAALALKSVCELEKLFPDGLSANPGTWTSHDARVDSLARRDALWYLCAVLHVLFAPKSEPGSVPAPGAGASSSSSSCASSSTHSAARAAFDGAGEDRIADGLSRVLARCRAGGTATSACNSAPAAQQGVNSDRAADDGLPGVADREVVVDEVGYEMLLGVAERYWLWIS</sequence>
<dbReference type="AlphaFoldDB" id="A0AAD2GYN7"/>
<feature type="region of interest" description="Disordered" evidence="1">
    <location>
        <begin position="431"/>
        <end position="453"/>
    </location>
</feature>
<reference evidence="2" key="1">
    <citation type="submission" date="2023-11" db="EMBL/GenBank/DDBJ databases">
        <authorList>
            <person name="De Vega J J."/>
            <person name="De Vega J J."/>
        </authorList>
    </citation>
    <scope>NUCLEOTIDE SEQUENCE</scope>
</reference>
<protein>
    <submittedName>
        <fullName evidence="2">Uncharacterized protein</fullName>
    </submittedName>
</protein>
<evidence type="ECO:0000313" key="2">
    <source>
        <dbReference type="EMBL" id="CAK5265455.1"/>
    </source>
</evidence>
<comment type="caution">
    <text evidence="2">The sequence shown here is derived from an EMBL/GenBank/DDBJ whole genome shotgun (WGS) entry which is preliminary data.</text>
</comment>
<proteinExistence type="predicted"/>
<feature type="region of interest" description="Disordered" evidence="1">
    <location>
        <begin position="80"/>
        <end position="121"/>
    </location>
</feature>
<name>A0AAD2GYN7_9AGAR</name>
<keyword evidence="3" id="KW-1185">Reference proteome</keyword>
<feature type="compositionally biased region" description="Polar residues" evidence="1">
    <location>
        <begin position="431"/>
        <end position="446"/>
    </location>
</feature>